<protein>
    <submittedName>
        <fullName evidence="2">Uncharacterized protein</fullName>
    </submittedName>
</protein>
<sequence length="97" mass="9861">MSARKRRTEREVAGIAAWHARLGETRLAMVGLLALLLAGCGAGGWATYSETTADDGDMGGLFDDLGGMDLGGMDLGGMAPDFMGAGMDAFGGGMPGF</sequence>
<keyword evidence="1" id="KW-0812">Transmembrane</keyword>
<accession>A0A8J4HBH8</accession>
<gene>
    <name evidence="2" type="ORF">ENY07_11315</name>
</gene>
<feature type="transmembrane region" description="Helical" evidence="1">
    <location>
        <begin position="27"/>
        <end position="48"/>
    </location>
</feature>
<proteinExistence type="predicted"/>
<reference evidence="2" key="1">
    <citation type="journal article" date="2020" name="mSystems">
        <title>Genome- and Community-Level Interaction Insights into Carbon Utilization and Element Cycling Functions of Hydrothermarchaeota in Hydrothermal Sediment.</title>
        <authorList>
            <person name="Zhou Z."/>
            <person name="Liu Y."/>
            <person name="Xu W."/>
            <person name="Pan J."/>
            <person name="Luo Z.H."/>
            <person name="Li M."/>
        </authorList>
    </citation>
    <scope>NUCLEOTIDE SEQUENCE</scope>
    <source>
        <strain evidence="2">SpSt-997</strain>
    </source>
</reference>
<dbReference type="AlphaFoldDB" id="A0A8J4HBH8"/>
<comment type="caution">
    <text evidence="2">The sequence shown here is derived from an EMBL/GenBank/DDBJ whole genome shotgun (WGS) entry which is preliminary data.</text>
</comment>
<name>A0A8J4HBH8_9PROT</name>
<dbReference type="EMBL" id="DTQM01000216">
    <property type="protein sequence ID" value="HGC43791.1"/>
    <property type="molecule type" value="Genomic_DNA"/>
</dbReference>
<evidence type="ECO:0000313" key="2">
    <source>
        <dbReference type="EMBL" id="HGC43791.1"/>
    </source>
</evidence>
<keyword evidence="1" id="KW-1133">Transmembrane helix</keyword>
<evidence type="ECO:0000256" key="1">
    <source>
        <dbReference type="SAM" id="Phobius"/>
    </source>
</evidence>
<keyword evidence="1" id="KW-0472">Membrane</keyword>
<organism evidence="2">
    <name type="scientific">Acidicaldus sp</name>
    <dbReference type="NCBI Taxonomy" id="1872105"/>
    <lineage>
        <taxon>Bacteria</taxon>
        <taxon>Pseudomonadati</taxon>
        <taxon>Pseudomonadota</taxon>
        <taxon>Alphaproteobacteria</taxon>
        <taxon>Acetobacterales</taxon>
        <taxon>Acetobacteraceae</taxon>
        <taxon>Acidicaldus</taxon>
    </lineage>
</organism>